<evidence type="ECO:0000256" key="5">
    <source>
        <dbReference type="ARBA" id="ARBA00022833"/>
    </source>
</evidence>
<feature type="compositionally biased region" description="Polar residues" evidence="11">
    <location>
        <begin position="396"/>
        <end position="427"/>
    </location>
</feature>
<dbReference type="PANTHER" id="PTHR46179:SF20">
    <property type="entry name" value="TRANSCRIPTION FACTOR 3A PROTEIN-RELATED"/>
    <property type="match status" value="1"/>
</dbReference>
<organism evidence="13 14">
    <name type="scientific">Crassostrea virginica</name>
    <name type="common">Eastern oyster</name>
    <dbReference type="NCBI Taxonomy" id="6565"/>
    <lineage>
        <taxon>Eukaryota</taxon>
        <taxon>Metazoa</taxon>
        <taxon>Spiralia</taxon>
        <taxon>Lophotrochozoa</taxon>
        <taxon>Mollusca</taxon>
        <taxon>Bivalvia</taxon>
        <taxon>Autobranchia</taxon>
        <taxon>Pteriomorphia</taxon>
        <taxon>Ostreida</taxon>
        <taxon>Ostreoidea</taxon>
        <taxon>Ostreidae</taxon>
        <taxon>Crassostrea</taxon>
    </lineage>
</organism>
<keyword evidence="6" id="KW-0694">RNA-binding</keyword>
<feature type="domain" description="C2H2-type" evidence="12">
    <location>
        <begin position="141"/>
        <end position="167"/>
    </location>
</feature>
<dbReference type="Gene3D" id="3.30.160.60">
    <property type="entry name" value="Classic Zinc Finger"/>
    <property type="match status" value="6"/>
</dbReference>
<dbReference type="Pfam" id="PF22110">
    <property type="entry name" value="TFIIIA_zf-C2H2"/>
    <property type="match status" value="1"/>
</dbReference>
<feature type="domain" description="C2H2-type" evidence="12">
    <location>
        <begin position="111"/>
        <end position="140"/>
    </location>
</feature>
<evidence type="ECO:0000259" key="12">
    <source>
        <dbReference type="PROSITE" id="PS50157"/>
    </source>
</evidence>
<dbReference type="FunFam" id="3.30.160.60:FF:000032">
    <property type="entry name" value="Krueppel-like factor 4"/>
    <property type="match status" value="1"/>
</dbReference>
<reference evidence="14" key="1">
    <citation type="submission" date="2025-08" db="UniProtKB">
        <authorList>
            <consortium name="RefSeq"/>
        </authorList>
    </citation>
    <scope>IDENTIFICATION</scope>
    <source>
        <tissue evidence="14">Whole sample</tissue>
    </source>
</reference>
<proteinExistence type="predicted"/>
<evidence type="ECO:0000313" key="13">
    <source>
        <dbReference type="Proteomes" id="UP000694844"/>
    </source>
</evidence>
<dbReference type="GO" id="GO:0005634">
    <property type="term" value="C:nucleus"/>
    <property type="evidence" value="ECO:0007669"/>
    <property type="project" value="UniProtKB-SubCell"/>
</dbReference>
<feature type="domain" description="C2H2-type" evidence="12">
    <location>
        <begin position="240"/>
        <end position="270"/>
    </location>
</feature>
<feature type="compositionally biased region" description="Basic residues" evidence="11">
    <location>
        <begin position="284"/>
        <end position="293"/>
    </location>
</feature>
<evidence type="ECO:0000256" key="6">
    <source>
        <dbReference type="ARBA" id="ARBA00022884"/>
    </source>
</evidence>
<dbReference type="PROSITE" id="PS50157">
    <property type="entry name" value="ZINC_FINGER_C2H2_2"/>
    <property type="match status" value="9"/>
</dbReference>
<feature type="domain" description="C2H2-type" evidence="12">
    <location>
        <begin position="168"/>
        <end position="198"/>
    </location>
</feature>
<gene>
    <name evidence="14" type="primary">LOC111122867</name>
</gene>
<feature type="compositionally biased region" description="Basic and acidic residues" evidence="11">
    <location>
        <begin position="314"/>
        <end position="326"/>
    </location>
</feature>
<dbReference type="PANTHER" id="PTHR46179">
    <property type="entry name" value="ZINC FINGER PROTEIN"/>
    <property type="match status" value="1"/>
</dbReference>
<comment type="subcellular location">
    <subcellularLocation>
        <location evidence="1">Nucleus</location>
    </subcellularLocation>
</comment>
<evidence type="ECO:0000256" key="2">
    <source>
        <dbReference type="ARBA" id="ARBA00022723"/>
    </source>
</evidence>
<feature type="domain" description="C2H2-type" evidence="12">
    <location>
        <begin position="47"/>
        <end position="72"/>
    </location>
</feature>
<dbReference type="RefSeq" id="XP_022320589.1">
    <property type="nucleotide sequence ID" value="XM_022464881.1"/>
</dbReference>
<dbReference type="Proteomes" id="UP000694844">
    <property type="component" value="Chromosome 3"/>
</dbReference>
<evidence type="ECO:0000256" key="7">
    <source>
        <dbReference type="ARBA" id="ARBA00023015"/>
    </source>
</evidence>
<evidence type="ECO:0000256" key="11">
    <source>
        <dbReference type="SAM" id="MobiDB-lite"/>
    </source>
</evidence>
<evidence type="ECO:0000313" key="14">
    <source>
        <dbReference type="RefSeq" id="XP_022320589.1"/>
    </source>
</evidence>
<dbReference type="SUPFAM" id="SSF57667">
    <property type="entry name" value="beta-beta-alpha zinc fingers"/>
    <property type="match status" value="5"/>
</dbReference>
<feature type="domain" description="C2H2-type" evidence="12">
    <location>
        <begin position="81"/>
        <end position="111"/>
    </location>
</feature>
<feature type="domain" description="C2H2-type" evidence="12">
    <location>
        <begin position="211"/>
        <end position="238"/>
    </location>
</feature>
<dbReference type="KEGG" id="cvn:111122867"/>
<dbReference type="PROSITE" id="PS00028">
    <property type="entry name" value="ZINC_FINGER_C2H2_1"/>
    <property type="match status" value="7"/>
</dbReference>
<keyword evidence="2" id="KW-0479">Metal-binding</keyword>
<name>A0A8B8CZB1_CRAVI</name>
<evidence type="ECO:0000256" key="3">
    <source>
        <dbReference type="ARBA" id="ARBA00022737"/>
    </source>
</evidence>
<dbReference type="Pfam" id="PF13894">
    <property type="entry name" value="zf-C2H2_4"/>
    <property type="match status" value="1"/>
</dbReference>
<dbReference type="InterPro" id="IPR036236">
    <property type="entry name" value="Znf_C2H2_sf"/>
</dbReference>
<dbReference type="AlphaFoldDB" id="A0A8B8CZB1"/>
<dbReference type="FunFam" id="3.30.160.60:FF:001102">
    <property type="entry name" value="Transcription factor IIIA"/>
    <property type="match status" value="1"/>
</dbReference>
<dbReference type="InterPro" id="IPR013087">
    <property type="entry name" value="Znf_C2H2_type"/>
</dbReference>
<evidence type="ECO:0000256" key="8">
    <source>
        <dbReference type="ARBA" id="ARBA00023163"/>
    </source>
</evidence>
<dbReference type="InterPro" id="IPR051061">
    <property type="entry name" value="Zinc_finger_trans_reg"/>
</dbReference>
<dbReference type="PROSITE" id="PS51257">
    <property type="entry name" value="PROKAR_LIPOPROTEIN"/>
    <property type="match status" value="1"/>
</dbReference>
<dbReference type="OrthoDB" id="2687452at2759"/>
<dbReference type="GO" id="GO:0003723">
    <property type="term" value="F:RNA binding"/>
    <property type="evidence" value="ECO:0007669"/>
    <property type="project" value="UniProtKB-KW"/>
</dbReference>
<dbReference type="GO" id="GO:0008270">
    <property type="term" value="F:zinc ion binding"/>
    <property type="evidence" value="ECO:0007669"/>
    <property type="project" value="UniProtKB-KW"/>
</dbReference>
<feature type="region of interest" description="Disordered" evidence="11">
    <location>
        <begin position="378"/>
        <end position="434"/>
    </location>
</feature>
<keyword evidence="8" id="KW-0804">Transcription</keyword>
<feature type="region of interest" description="Disordered" evidence="11">
    <location>
        <begin position="282"/>
        <end position="356"/>
    </location>
</feature>
<keyword evidence="4 10" id="KW-0863">Zinc-finger</keyword>
<keyword evidence="9" id="KW-0539">Nucleus</keyword>
<keyword evidence="3" id="KW-0677">Repeat</keyword>
<dbReference type="GeneID" id="111122867"/>
<feature type="compositionally biased region" description="Polar residues" evidence="11">
    <location>
        <begin position="378"/>
        <end position="387"/>
    </location>
</feature>
<feature type="domain" description="C2H2-type" evidence="12">
    <location>
        <begin position="17"/>
        <end position="46"/>
    </location>
</feature>
<evidence type="ECO:0000256" key="4">
    <source>
        <dbReference type="ARBA" id="ARBA00022771"/>
    </source>
</evidence>
<feature type="compositionally biased region" description="Basic and acidic residues" evidence="11">
    <location>
        <begin position="336"/>
        <end position="353"/>
    </location>
</feature>
<keyword evidence="7" id="KW-0805">Transcription regulation</keyword>
<evidence type="ECO:0000256" key="1">
    <source>
        <dbReference type="ARBA" id="ARBA00004123"/>
    </source>
</evidence>
<evidence type="ECO:0000256" key="10">
    <source>
        <dbReference type="PROSITE-ProRule" id="PRU00042"/>
    </source>
</evidence>
<keyword evidence="13" id="KW-1185">Reference proteome</keyword>
<accession>A0A8B8CZB1</accession>
<dbReference type="GO" id="GO:0006357">
    <property type="term" value="P:regulation of transcription by RNA polymerase II"/>
    <property type="evidence" value="ECO:0007669"/>
    <property type="project" value="TreeGrafter"/>
</dbReference>
<evidence type="ECO:0000256" key="9">
    <source>
        <dbReference type="ARBA" id="ARBA00023242"/>
    </source>
</evidence>
<feature type="domain" description="C2H2-type" evidence="12">
    <location>
        <begin position="270"/>
        <end position="292"/>
    </location>
</feature>
<protein>
    <submittedName>
        <fullName evidence="14">Transcription factor IIIA-like</fullName>
    </submittedName>
</protein>
<keyword evidence="5" id="KW-0862">Zinc</keyword>
<dbReference type="InterPro" id="IPR054599">
    <property type="entry name" value="TFIIIA_Zfn-C2H2"/>
</dbReference>
<dbReference type="FunFam" id="3.30.160.60:FF:000100">
    <property type="entry name" value="Zinc finger 45-like"/>
    <property type="match status" value="2"/>
</dbReference>
<dbReference type="SMART" id="SM00355">
    <property type="entry name" value="ZnF_C2H2"/>
    <property type="match status" value="9"/>
</dbReference>
<dbReference type="Pfam" id="PF00096">
    <property type="entry name" value="zf-C2H2"/>
    <property type="match status" value="2"/>
</dbReference>
<sequence>MAEGARVITSWPRPSLHICSFAGCSKTFSRQDRLKIHLRSHTGEKPFCCEEENCTKKYARASHLKRHHEKCHLKVVSPSKVRCKEAGCGEFFSSHTVLKKHIMRMHESRPYKCLHSGCGKAFRKHQHLKVHEFEHTRINPFVCPAEGCTMSFRLPSLLKRHSKVHEGYLCDEEGCNEKFETWTLLRKHKHKLHQYRRKSTADTEDNSHTTFSCEECGRTFNKPRFLRRHMKTHSSQRPLYCCPRDGCQRSYLEPRNLYAHVRSFHDGHKFTCDECQKQFTTKQRLNHHRRTHHPSYQEPEPKPRSNSHRRKSKLERLTGYKREQTKVSETATSELMESHSESCHAGQEVKEESVLANDDTGLGTILRTNDISTRMDTTVTPSGTDVSCPQDLDPSVPSSASQTSDSTYPCKSSPMASSAVCASQEGQGVQHKCR</sequence>